<feature type="domain" description="NAD(P)-binding" evidence="14">
    <location>
        <begin position="4"/>
        <end position="179"/>
    </location>
</feature>
<accession>A0A382TVZ3</accession>
<keyword evidence="9" id="KW-1133">Transmembrane helix</keyword>
<dbReference type="InterPro" id="IPR036291">
    <property type="entry name" value="NAD(P)-bd_dom_sf"/>
</dbReference>
<dbReference type="GO" id="GO:0033320">
    <property type="term" value="P:UDP-D-xylose biosynthetic process"/>
    <property type="evidence" value="ECO:0007669"/>
    <property type="project" value="UniProtKB-UniPathway"/>
</dbReference>
<dbReference type="PANTHER" id="PTHR43078">
    <property type="entry name" value="UDP-GLUCURONIC ACID DECARBOXYLASE-RELATED"/>
    <property type="match status" value="1"/>
</dbReference>
<evidence type="ECO:0000256" key="9">
    <source>
        <dbReference type="ARBA" id="ARBA00022989"/>
    </source>
</evidence>
<comment type="cofactor">
    <cofactor evidence="1">
        <name>NAD(+)</name>
        <dbReference type="ChEBI" id="CHEBI:57540"/>
    </cofactor>
</comment>
<dbReference type="GO" id="GO:0032580">
    <property type="term" value="C:Golgi cisterna membrane"/>
    <property type="evidence" value="ECO:0007669"/>
    <property type="project" value="UniProtKB-SubCell"/>
</dbReference>
<comment type="pathway">
    <text evidence="3">Nucleotide-sugar biosynthesis; UDP-alpha-D-xylose biosynthesis; UDP-alpha-D-xylose from UDP-alpha-D-glucuronate: step 1/1.</text>
</comment>
<dbReference type="EC" id="4.1.1.35" evidence="5"/>
<evidence type="ECO:0000256" key="6">
    <source>
        <dbReference type="ARBA" id="ARBA00022692"/>
    </source>
</evidence>
<dbReference type="GO" id="GO:0042732">
    <property type="term" value="P:D-xylose metabolic process"/>
    <property type="evidence" value="ECO:0007669"/>
    <property type="project" value="InterPro"/>
</dbReference>
<protein>
    <recommendedName>
        <fullName evidence="5">UDP-glucuronate decarboxylase</fullName>
        <ecNumber evidence="5">4.1.1.35</ecNumber>
    </recommendedName>
</protein>
<evidence type="ECO:0000256" key="13">
    <source>
        <dbReference type="ARBA" id="ARBA00023239"/>
    </source>
</evidence>
<evidence type="ECO:0000256" key="2">
    <source>
        <dbReference type="ARBA" id="ARBA00004447"/>
    </source>
</evidence>
<comment type="subcellular location">
    <subcellularLocation>
        <location evidence="2">Golgi apparatus</location>
        <location evidence="2">Golgi stack membrane</location>
        <topology evidence="2">Single-pass type II membrane protein</topology>
    </subcellularLocation>
</comment>
<keyword evidence="6" id="KW-0812">Transmembrane</keyword>
<evidence type="ECO:0000259" key="14">
    <source>
        <dbReference type="Pfam" id="PF16363"/>
    </source>
</evidence>
<proteinExistence type="inferred from homology"/>
<reference evidence="15" key="1">
    <citation type="submission" date="2018-05" db="EMBL/GenBank/DDBJ databases">
        <authorList>
            <person name="Lanie J.A."/>
            <person name="Ng W.-L."/>
            <person name="Kazmierczak K.M."/>
            <person name="Andrzejewski T.M."/>
            <person name="Davidsen T.M."/>
            <person name="Wayne K.J."/>
            <person name="Tettelin H."/>
            <person name="Glass J.I."/>
            <person name="Rusch D."/>
            <person name="Podicherti R."/>
            <person name="Tsui H.-C.T."/>
            <person name="Winkler M.E."/>
        </authorList>
    </citation>
    <scope>NUCLEOTIDE SEQUENCE</scope>
</reference>
<keyword evidence="7" id="KW-0210">Decarboxylase</keyword>
<keyword evidence="8" id="KW-0735">Signal-anchor</keyword>
<keyword evidence="11" id="KW-0333">Golgi apparatus</keyword>
<dbReference type="AlphaFoldDB" id="A0A382TVZ3"/>
<keyword evidence="10" id="KW-0520">NAD</keyword>
<evidence type="ECO:0000256" key="11">
    <source>
        <dbReference type="ARBA" id="ARBA00023034"/>
    </source>
</evidence>
<dbReference type="SUPFAM" id="SSF51735">
    <property type="entry name" value="NAD(P)-binding Rossmann-fold domains"/>
    <property type="match status" value="1"/>
</dbReference>
<comment type="similarity">
    <text evidence="4">Belongs to the NAD(P)-dependent epimerase/dehydratase family. UDP-glucuronic acid decarboxylase subfamily.</text>
</comment>
<evidence type="ECO:0000256" key="8">
    <source>
        <dbReference type="ARBA" id="ARBA00022968"/>
    </source>
</evidence>
<evidence type="ECO:0000256" key="1">
    <source>
        <dbReference type="ARBA" id="ARBA00001911"/>
    </source>
</evidence>
<evidence type="ECO:0000256" key="10">
    <source>
        <dbReference type="ARBA" id="ARBA00023027"/>
    </source>
</evidence>
<organism evidence="15">
    <name type="scientific">marine metagenome</name>
    <dbReference type="NCBI Taxonomy" id="408172"/>
    <lineage>
        <taxon>unclassified sequences</taxon>
        <taxon>metagenomes</taxon>
        <taxon>ecological metagenomes</taxon>
    </lineage>
</organism>
<dbReference type="EMBL" id="UINC01139595">
    <property type="protein sequence ID" value="SVD26226.1"/>
    <property type="molecule type" value="Genomic_DNA"/>
</dbReference>
<keyword evidence="12" id="KW-0472">Membrane</keyword>
<dbReference type="UniPathway" id="UPA00796">
    <property type="reaction ID" value="UER00771"/>
</dbReference>
<evidence type="ECO:0000256" key="3">
    <source>
        <dbReference type="ARBA" id="ARBA00005100"/>
    </source>
</evidence>
<gene>
    <name evidence="15" type="ORF">METZ01_LOCUS379080</name>
</gene>
<evidence type="ECO:0000256" key="12">
    <source>
        <dbReference type="ARBA" id="ARBA00023136"/>
    </source>
</evidence>
<dbReference type="GO" id="GO:0070403">
    <property type="term" value="F:NAD+ binding"/>
    <property type="evidence" value="ECO:0007669"/>
    <property type="project" value="InterPro"/>
</dbReference>
<dbReference type="GO" id="GO:0048040">
    <property type="term" value="F:UDP-glucuronate decarboxylase activity"/>
    <property type="evidence" value="ECO:0007669"/>
    <property type="project" value="UniProtKB-EC"/>
</dbReference>
<dbReference type="InterPro" id="IPR016040">
    <property type="entry name" value="NAD(P)-bd_dom"/>
</dbReference>
<dbReference type="InterPro" id="IPR044516">
    <property type="entry name" value="UXS-like"/>
</dbReference>
<evidence type="ECO:0000313" key="15">
    <source>
        <dbReference type="EMBL" id="SVD26226.1"/>
    </source>
</evidence>
<keyword evidence="13" id="KW-0456">Lyase</keyword>
<name>A0A382TVZ3_9ZZZZ</name>
<evidence type="ECO:0000256" key="5">
    <source>
        <dbReference type="ARBA" id="ARBA00012290"/>
    </source>
</evidence>
<dbReference type="PANTHER" id="PTHR43078:SF6">
    <property type="entry name" value="UDP-GLUCURONIC ACID DECARBOXYLASE 1"/>
    <property type="match status" value="1"/>
</dbReference>
<dbReference type="Gene3D" id="3.40.50.720">
    <property type="entry name" value="NAD(P)-binding Rossmann-like Domain"/>
    <property type="match status" value="1"/>
</dbReference>
<evidence type="ECO:0000256" key="4">
    <source>
        <dbReference type="ARBA" id="ARBA00007505"/>
    </source>
</evidence>
<evidence type="ECO:0000256" key="7">
    <source>
        <dbReference type="ARBA" id="ARBA00022793"/>
    </source>
</evidence>
<dbReference type="Pfam" id="PF16363">
    <property type="entry name" value="GDP_Man_Dehyd"/>
    <property type="match status" value="1"/>
</dbReference>
<sequence>MRFLITGGAGFIGSHLSEDLLAAGHSVVAIDDLSTGRMQNIESMSNNKEFQLVVESITNTSVMDRLVSECDIIVHLAAAVGVELIVRSPVHTIETNVMGTENVLRTARRYRKKILIASTSEIYGKLNNVPFKEDDDSLMGATTRHRWAYATSKALDEFLALAYHKEMGLPVVIFRLFNTVLYLYVEKD</sequence>